<evidence type="ECO:0000256" key="1">
    <source>
        <dbReference type="SAM" id="MobiDB-lite"/>
    </source>
</evidence>
<feature type="region of interest" description="Disordered" evidence="1">
    <location>
        <begin position="49"/>
        <end position="91"/>
    </location>
</feature>
<dbReference type="PANTHER" id="PTHR31253:SF0">
    <property type="entry name" value="BRI3-BINDING PROTEIN"/>
    <property type="match status" value="1"/>
</dbReference>
<keyword evidence="2" id="KW-1133">Transmembrane helix</keyword>
<dbReference type="PANTHER" id="PTHR31253">
    <property type="entry name" value="BRI3-BINDING PROTEIN"/>
    <property type="match status" value="1"/>
</dbReference>
<gene>
    <name evidence="3" type="ORF">P7K49_020563</name>
</gene>
<comment type="caution">
    <text evidence="3">The sequence shown here is derived from an EMBL/GenBank/DDBJ whole genome shotgun (WGS) entry which is preliminary data.</text>
</comment>
<feature type="transmembrane region" description="Helical" evidence="2">
    <location>
        <begin position="95"/>
        <end position="116"/>
    </location>
</feature>
<feature type="non-terminal residue" evidence="3">
    <location>
        <position position="1"/>
    </location>
</feature>
<dbReference type="Proteomes" id="UP001266305">
    <property type="component" value="Unassembled WGS sequence"/>
</dbReference>
<protein>
    <submittedName>
        <fullName evidence="3">Uncharacterized protein</fullName>
    </submittedName>
</protein>
<keyword evidence="4" id="KW-1185">Reference proteome</keyword>
<organism evidence="3 4">
    <name type="scientific">Saguinus oedipus</name>
    <name type="common">Cotton-top tamarin</name>
    <name type="synonym">Oedipomidas oedipus</name>
    <dbReference type="NCBI Taxonomy" id="9490"/>
    <lineage>
        <taxon>Eukaryota</taxon>
        <taxon>Metazoa</taxon>
        <taxon>Chordata</taxon>
        <taxon>Craniata</taxon>
        <taxon>Vertebrata</taxon>
        <taxon>Euteleostomi</taxon>
        <taxon>Mammalia</taxon>
        <taxon>Eutheria</taxon>
        <taxon>Euarchontoglires</taxon>
        <taxon>Primates</taxon>
        <taxon>Haplorrhini</taxon>
        <taxon>Platyrrhini</taxon>
        <taxon>Cebidae</taxon>
        <taxon>Callitrichinae</taxon>
        <taxon>Saguinus</taxon>
    </lineage>
</organism>
<proteinExistence type="predicted"/>
<name>A0ABQ9V0M5_SAGOE</name>
<sequence length="263" mass="26383">GRGAPGPGRVGPAPGAGRGVGWAVAPLCAGRGGWRSGGRAAAAVGKSAACGARPPSAPTLSSPESAAAQRPVLTPHRDPAPRRPSMGARASGGPLARAGLLLLLLLLLLGLLAAGVQGARGRGGAEKNSYRRTVNTFSQSVSSLFGEDNVRAAQKVGAGPAPTVTLPRPPRTWRQGPACEERGLRGCPAGWRAGRGGPACASGPAARRPRRAWPVRVWAAGPRGVLSSAPRFSLDLAPAGGAVGASPGCADARRASHSFIDRV</sequence>
<accession>A0ABQ9V0M5</accession>
<evidence type="ECO:0000256" key="2">
    <source>
        <dbReference type="SAM" id="Phobius"/>
    </source>
</evidence>
<evidence type="ECO:0000313" key="4">
    <source>
        <dbReference type="Proteomes" id="UP001266305"/>
    </source>
</evidence>
<keyword evidence="2" id="KW-0812">Transmembrane</keyword>
<keyword evidence="2" id="KW-0472">Membrane</keyword>
<dbReference type="InterPro" id="IPR033367">
    <property type="entry name" value="BRI3BP"/>
</dbReference>
<evidence type="ECO:0000313" key="3">
    <source>
        <dbReference type="EMBL" id="KAK2102896.1"/>
    </source>
</evidence>
<reference evidence="3 4" key="1">
    <citation type="submission" date="2023-05" db="EMBL/GenBank/DDBJ databases">
        <title>B98-5 Cell Line De Novo Hybrid Assembly: An Optical Mapping Approach.</title>
        <authorList>
            <person name="Kananen K."/>
            <person name="Auerbach J.A."/>
            <person name="Kautto E."/>
            <person name="Blachly J.S."/>
        </authorList>
    </citation>
    <scope>NUCLEOTIDE SEQUENCE [LARGE SCALE GENOMIC DNA]</scope>
    <source>
        <strain evidence="3">B95-8</strain>
        <tissue evidence="3">Cell line</tissue>
    </source>
</reference>
<dbReference type="EMBL" id="JASSZA010000009">
    <property type="protein sequence ID" value="KAK2102896.1"/>
    <property type="molecule type" value="Genomic_DNA"/>
</dbReference>